<dbReference type="EMBL" id="RAXU01000001">
    <property type="protein sequence ID" value="RKG36227.1"/>
    <property type="molecule type" value="Genomic_DNA"/>
</dbReference>
<dbReference type="PROSITE" id="PS50983">
    <property type="entry name" value="FE_B12_PBP"/>
    <property type="match status" value="1"/>
</dbReference>
<reference evidence="3 4" key="1">
    <citation type="submission" date="2018-09" db="EMBL/GenBank/DDBJ databases">
        <title>The draft genome of Acinetobacter spp. strains.</title>
        <authorList>
            <person name="Qin J."/>
            <person name="Feng Y."/>
            <person name="Zong Z."/>
        </authorList>
    </citation>
    <scope>NUCLEOTIDE SEQUENCE [LARGE SCALE GENOMIC DNA]</scope>
    <source>
        <strain evidence="3 4">WCHAc060096</strain>
    </source>
</reference>
<evidence type="ECO:0000313" key="3">
    <source>
        <dbReference type="EMBL" id="RKG36227.1"/>
    </source>
</evidence>
<dbReference type="Gene3D" id="3.40.50.1980">
    <property type="entry name" value="Nitrogenase molybdenum iron protein domain"/>
    <property type="match status" value="2"/>
</dbReference>
<dbReference type="Proteomes" id="UP000269001">
    <property type="component" value="Unassembled WGS sequence"/>
</dbReference>
<proteinExistence type="predicted"/>
<organism evidence="3 4">
    <name type="scientific">Acinetobacter guerrae</name>
    <dbReference type="NCBI Taxonomy" id="1843371"/>
    <lineage>
        <taxon>Bacteria</taxon>
        <taxon>Pseudomonadati</taxon>
        <taxon>Pseudomonadota</taxon>
        <taxon>Gammaproteobacteria</taxon>
        <taxon>Moraxellales</taxon>
        <taxon>Moraxellaceae</taxon>
        <taxon>Acinetobacter</taxon>
    </lineage>
</organism>
<keyword evidence="1" id="KW-0472">Membrane</keyword>
<dbReference type="Pfam" id="PF01497">
    <property type="entry name" value="Peripla_BP_2"/>
    <property type="match status" value="1"/>
</dbReference>
<dbReference type="PANTHER" id="PTHR30535">
    <property type="entry name" value="VITAMIN B12-BINDING PROTEIN"/>
    <property type="match status" value="1"/>
</dbReference>
<accession>A0A3A8EMU5</accession>
<feature type="domain" description="Fe/B12 periplasmic-binding" evidence="2">
    <location>
        <begin position="82"/>
        <end position="342"/>
    </location>
</feature>
<comment type="caution">
    <text evidence="3">The sequence shown here is derived from an EMBL/GenBank/DDBJ whole genome shotgun (WGS) entry which is preliminary data.</text>
</comment>
<dbReference type="PANTHER" id="PTHR30535:SF34">
    <property type="entry name" value="MOLYBDATE-BINDING PROTEIN MOLA"/>
    <property type="match status" value="1"/>
</dbReference>
<keyword evidence="1" id="KW-1133">Transmembrane helix</keyword>
<gene>
    <name evidence="3" type="ORF">D7V21_01135</name>
</gene>
<evidence type="ECO:0000313" key="4">
    <source>
        <dbReference type="Proteomes" id="UP000269001"/>
    </source>
</evidence>
<dbReference type="SUPFAM" id="SSF53807">
    <property type="entry name" value="Helical backbone' metal receptor"/>
    <property type="match status" value="1"/>
</dbReference>
<evidence type="ECO:0000259" key="2">
    <source>
        <dbReference type="PROSITE" id="PS50983"/>
    </source>
</evidence>
<name>A0A3A8EMU5_9GAMM</name>
<dbReference type="InterPro" id="IPR050902">
    <property type="entry name" value="ABC_Transporter_SBP"/>
</dbReference>
<evidence type="ECO:0000256" key="1">
    <source>
        <dbReference type="SAM" id="Phobius"/>
    </source>
</evidence>
<dbReference type="InterPro" id="IPR002491">
    <property type="entry name" value="ABC_transptr_periplasmic_BD"/>
</dbReference>
<feature type="transmembrane region" description="Helical" evidence="1">
    <location>
        <begin position="12"/>
        <end position="35"/>
    </location>
</feature>
<dbReference type="RefSeq" id="WP_120368697.1">
    <property type="nucleotide sequence ID" value="NZ_RAXU01000001.1"/>
</dbReference>
<sequence>MHHSRYNGHSDLILSHFSFPKVVTFSICVLLGITLTACKPRDITEQKPQLETQSIQTTPSHSRLSVVDSSGYRVTLKHPAERVVCLFESSCDGLYMLNQGNKIVGIPAEIYQQPMLYHAYSVLDPRIQAKQIQSPSQGNNATNIESLLMLQPDLVIMGGGEKQTIALLRKLGIAVYIMESSTYAQVKEELSNIAILTDATVRAKTILQYSDQKITEIQRNTAKQPHQQTIYYAWSGGRIFSTSGTQSITNDFIELAGAKNIVSTKTNQPNVNPETLIEWNPDNIVLWNTDPQLIYQRPELQTLKSVQQRRVFNLSPAFIYNPHTIKIVLTALYLHHHIYTEVQSSDNMKETQYQVLSMLYGSKAAQALNAP</sequence>
<protein>
    <submittedName>
        <fullName evidence="3">ABC transporter substrate-binding protein</fullName>
    </submittedName>
</protein>
<dbReference type="AlphaFoldDB" id="A0A3A8EMU5"/>
<keyword evidence="1" id="KW-0812">Transmembrane</keyword>
<keyword evidence="4" id="KW-1185">Reference proteome</keyword>